<keyword evidence="3" id="KW-1185">Reference proteome</keyword>
<organism evidence="2 3">
    <name type="scientific">Ridgeia piscesae</name>
    <name type="common">Tubeworm</name>
    <dbReference type="NCBI Taxonomy" id="27915"/>
    <lineage>
        <taxon>Eukaryota</taxon>
        <taxon>Metazoa</taxon>
        <taxon>Spiralia</taxon>
        <taxon>Lophotrochozoa</taxon>
        <taxon>Annelida</taxon>
        <taxon>Polychaeta</taxon>
        <taxon>Sedentaria</taxon>
        <taxon>Canalipalpata</taxon>
        <taxon>Sabellida</taxon>
        <taxon>Siboglinidae</taxon>
        <taxon>Ridgeia</taxon>
    </lineage>
</organism>
<dbReference type="Proteomes" id="UP001209878">
    <property type="component" value="Unassembled WGS sequence"/>
</dbReference>
<dbReference type="AlphaFoldDB" id="A0AAD9KX91"/>
<name>A0AAD9KX91_RIDPI</name>
<keyword evidence="1" id="KW-0812">Transmembrane</keyword>
<feature type="transmembrane region" description="Helical" evidence="1">
    <location>
        <begin position="84"/>
        <end position="105"/>
    </location>
</feature>
<gene>
    <name evidence="2" type="ORF">NP493_543g02001</name>
</gene>
<reference evidence="2" key="1">
    <citation type="journal article" date="2023" name="Mol. Biol. Evol.">
        <title>Third-Generation Sequencing Reveals the Adaptive Role of the Epigenome in Three Deep-Sea Polychaetes.</title>
        <authorList>
            <person name="Perez M."/>
            <person name="Aroh O."/>
            <person name="Sun Y."/>
            <person name="Lan Y."/>
            <person name="Juniper S.K."/>
            <person name="Young C.R."/>
            <person name="Angers B."/>
            <person name="Qian P.Y."/>
        </authorList>
    </citation>
    <scope>NUCLEOTIDE SEQUENCE</scope>
    <source>
        <strain evidence="2">R07B-5</strain>
    </source>
</reference>
<evidence type="ECO:0000313" key="3">
    <source>
        <dbReference type="Proteomes" id="UP001209878"/>
    </source>
</evidence>
<protein>
    <submittedName>
        <fullName evidence="2">Uncharacterized protein</fullName>
    </submittedName>
</protein>
<keyword evidence="1" id="KW-1133">Transmembrane helix</keyword>
<comment type="caution">
    <text evidence="2">The sequence shown here is derived from an EMBL/GenBank/DDBJ whole genome shotgun (WGS) entry which is preliminary data.</text>
</comment>
<evidence type="ECO:0000313" key="2">
    <source>
        <dbReference type="EMBL" id="KAK2178453.1"/>
    </source>
</evidence>
<keyword evidence="1" id="KW-0472">Membrane</keyword>
<dbReference type="EMBL" id="JAODUO010000543">
    <property type="protein sequence ID" value="KAK2178453.1"/>
    <property type="molecule type" value="Genomic_DNA"/>
</dbReference>
<evidence type="ECO:0000256" key="1">
    <source>
        <dbReference type="SAM" id="Phobius"/>
    </source>
</evidence>
<proteinExistence type="predicted"/>
<accession>A0AAD9KX91</accession>
<sequence>MNVIFLNGGAMTTMKRHTADINTRLHCQRTHAALHIHKYTLLLSHSTIDVLRCTDNSTTNTLEISINISYTNTMLCLAVYFARVYIYISVLLMSIFGICMYTCVIRNLSCIVMLRLY</sequence>